<comment type="caution">
    <text evidence="9">The sequence shown here is derived from an EMBL/GenBank/DDBJ whole genome shotgun (WGS) entry which is preliminary data.</text>
</comment>
<dbReference type="InterPro" id="IPR010994">
    <property type="entry name" value="RuvA_2-like"/>
</dbReference>
<feature type="domain" description="ERCC1-like central" evidence="8">
    <location>
        <begin position="77"/>
        <end position="190"/>
    </location>
</feature>
<keyword evidence="5" id="KW-0234">DNA repair</keyword>
<feature type="compositionally biased region" description="Polar residues" evidence="7">
    <location>
        <begin position="20"/>
        <end position="37"/>
    </location>
</feature>
<feature type="region of interest" description="Disordered" evidence="7">
    <location>
        <begin position="350"/>
        <end position="404"/>
    </location>
</feature>
<feature type="compositionally biased region" description="Acidic residues" evidence="7">
    <location>
        <begin position="350"/>
        <end position="365"/>
    </location>
</feature>
<dbReference type="InterPro" id="IPR011335">
    <property type="entry name" value="Restrct_endonuc-II-like"/>
</dbReference>
<proteinExistence type="inferred from homology"/>
<dbReference type="PANTHER" id="PTHR12749">
    <property type="entry name" value="EXCISION REPAIR CROSS-COMPLEMENTING 1 ERCC1"/>
    <property type="match status" value="1"/>
</dbReference>
<name>A0A3M6W120_HORWE</name>
<dbReference type="GO" id="GO:0006312">
    <property type="term" value="P:mitotic recombination"/>
    <property type="evidence" value="ECO:0007669"/>
    <property type="project" value="TreeGrafter"/>
</dbReference>
<dbReference type="GO" id="GO:0006302">
    <property type="term" value="P:double-strand break repair"/>
    <property type="evidence" value="ECO:0007669"/>
    <property type="project" value="UniProtKB-ARBA"/>
</dbReference>
<feature type="region of interest" description="Disordered" evidence="7">
    <location>
        <begin position="1"/>
        <end position="83"/>
    </location>
</feature>
<dbReference type="Proteomes" id="UP000281245">
    <property type="component" value="Unassembled WGS sequence"/>
</dbReference>
<keyword evidence="3" id="KW-0227">DNA damage</keyword>
<reference evidence="9 10" key="1">
    <citation type="journal article" date="2018" name="BMC Genomics">
        <title>Genomic evidence for intraspecific hybridization in a clonal and extremely halotolerant yeast.</title>
        <authorList>
            <person name="Gostincar C."/>
            <person name="Stajich J.E."/>
            <person name="Zupancic J."/>
            <person name="Zalar P."/>
            <person name="Gunde-Cimerman N."/>
        </authorList>
    </citation>
    <scope>NUCLEOTIDE SEQUENCE [LARGE SCALE GENOMIC DNA]</scope>
    <source>
        <strain evidence="9 10">EXF-6656</strain>
    </source>
</reference>
<evidence type="ECO:0000259" key="8">
    <source>
        <dbReference type="Pfam" id="PF03834"/>
    </source>
</evidence>
<evidence type="ECO:0000256" key="4">
    <source>
        <dbReference type="ARBA" id="ARBA00023125"/>
    </source>
</evidence>
<dbReference type="SUPFAM" id="SSF52980">
    <property type="entry name" value="Restriction endonuclease-like"/>
    <property type="match status" value="1"/>
</dbReference>
<sequence length="416" mass="45195">MADEIQVDGPPPPRQPSRPTGSATKSTNATPSNTGPKPTTALDRGSKPNPSANTSNPGSGVQQPKPQALPKRTGPASIIVSPRQKGNPILNHVKSLPWEYGDIPADYLLGLTTCCLFLSLKYHRLHPEYIYTRIKALQGKYNLRLILCMVDITNHEESLKELSKTSLINQVTLILCWSAAEGGRYLELFKTYENASPAAIRQHQSTAYSDRLVDFVTTPRAVNKTDAVALVSQFGTLRTAVNARYEDVATIAGWGDKKVKGWCRSVREPFRIQRAAGRKGIGIKEREETLMSLSQPVSREGTLSRGVTREEGVDEVGEGVVEGEQSAVLGDNDADARPPARIAERVPFVMEDDEDGDVGDDEEAMAEAMTAPAIPPKRTADKADATTAPPARKRKKSDEEVGEGVMAALSKLRKDG</sequence>
<gene>
    <name evidence="9" type="ORF">D0869_14836</name>
</gene>
<dbReference type="Gene3D" id="3.40.50.10130">
    <property type="match status" value="1"/>
</dbReference>
<dbReference type="InterPro" id="IPR047260">
    <property type="entry name" value="ERCC1-like_central_dom"/>
</dbReference>
<evidence type="ECO:0000256" key="7">
    <source>
        <dbReference type="SAM" id="MobiDB-lite"/>
    </source>
</evidence>
<evidence type="ECO:0000313" key="10">
    <source>
        <dbReference type="Proteomes" id="UP000281245"/>
    </source>
</evidence>
<organism evidence="9 10">
    <name type="scientific">Hortaea werneckii</name>
    <name type="common">Black yeast</name>
    <name type="synonym">Cladosporium werneckii</name>
    <dbReference type="NCBI Taxonomy" id="91943"/>
    <lineage>
        <taxon>Eukaryota</taxon>
        <taxon>Fungi</taxon>
        <taxon>Dikarya</taxon>
        <taxon>Ascomycota</taxon>
        <taxon>Pezizomycotina</taxon>
        <taxon>Dothideomycetes</taxon>
        <taxon>Dothideomycetidae</taxon>
        <taxon>Mycosphaerellales</taxon>
        <taxon>Teratosphaeriaceae</taxon>
        <taxon>Hortaea</taxon>
    </lineage>
</organism>
<dbReference type="AlphaFoldDB" id="A0A3M6W120"/>
<evidence type="ECO:0000256" key="3">
    <source>
        <dbReference type="ARBA" id="ARBA00022763"/>
    </source>
</evidence>
<dbReference type="VEuPathDB" id="FungiDB:BTJ68_04725"/>
<dbReference type="GO" id="GO:0003697">
    <property type="term" value="F:single-stranded DNA binding"/>
    <property type="evidence" value="ECO:0007669"/>
    <property type="project" value="TreeGrafter"/>
</dbReference>
<dbReference type="PANTHER" id="PTHR12749:SF0">
    <property type="entry name" value="DNA EXCISION REPAIR PROTEIN ERCC-1"/>
    <property type="match status" value="1"/>
</dbReference>
<dbReference type="CDD" id="cd22325">
    <property type="entry name" value="ERCC1_C-like"/>
    <property type="match status" value="1"/>
</dbReference>
<dbReference type="GO" id="GO:0070914">
    <property type="term" value="P:UV-damage excision repair"/>
    <property type="evidence" value="ECO:0007669"/>
    <property type="project" value="TreeGrafter"/>
</dbReference>
<dbReference type="GO" id="GO:0003684">
    <property type="term" value="F:damaged DNA binding"/>
    <property type="evidence" value="ECO:0007669"/>
    <property type="project" value="InterPro"/>
</dbReference>
<accession>A0A3M6W120</accession>
<protein>
    <recommendedName>
        <fullName evidence="8">ERCC1-like central domain-containing protein</fullName>
    </recommendedName>
</protein>
<evidence type="ECO:0000313" key="9">
    <source>
        <dbReference type="EMBL" id="RMX72224.1"/>
    </source>
</evidence>
<keyword evidence="4" id="KW-0238">DNA-binding</keyword>
<dbReference type="Gene3D" id="1.10.150.20">
    <property type="entry name" value="5' to 3' exonuclease, C-terminal subdomain"/>
    <property type="match status" value="1"/>
</dbReference>
<dbReference type="InterPro" id="IPR004579">
    <property type="entry name" value="ERCC1/RAD10/SWI10"/>
</dbReference>
<feature type="compositionally biased region" description="Polar residues" evidence="7">
    <location>
        <begin position="48"/>
        <end position="65"/>
    </location>
</feature>
<dbReference type="FunFam" id="3.40.50.10130:FF:000001">
    <property type="entry name" value="DNA excision repair protein ERCC-1"/>
    <property type="match status" value="1"/>
</dbReference>
<keyword evidence="6" id="KW-0539">Nucleus</keyword>
<dbReference type="NCBIfam" id="TIGR00597">
    <property type="entry name" value="rad10"/>
    <property type="match status" value="1"/>
</dbReference>
<dbReference type="GO" id="GO:0000110">
    <property type="term" value="C:nucleotide-excision repair factor 1 complex"/>
    <property type="evidence" value="ECO:0007669"/>
    <property type="project" value="TreeGrafter"/>
</dbReference>
<dbReference type="SUPFAM" id="SSF47781">
    <property type="entry name" value="RuvA domain 2-like"/>
    <property type="match status" value="1"/>
</dbReference>
<evidence type="ECO:0000256" key="5">
    <source>
        <dbReference type="ARBA" id="ARBA00023204"/>
    </source>
</evidence>
<feature type="region of interest" description="Disordered" evidence="7">
    <location>
        <begin position="292"/>
        <end position="315"/>
    </location>
</feature>
<evidence type="ECO:0000256" key="1">
    <source>
        <dbReference type="ARBA" id="ARBA00004123"/>
    </source>
</evidence>
<dbReference type="EMBL" id="QWIJ01002290">
    <property type="protein sequence ID" value="RMX72224.1"/>
    <property type="molecule type" value="Genomic_DNA"/>
</dbReference>
<evidence type="ECO:0000256" key="2">
    <source>
        <dbReference type="ARBA" id="ARBA00008283"/>
    </source>
</evidence>
<comment type="subcellular location">
    <subcellularLocation>
        <location evidence="1">Nucleus</location>
    </subcellularLocation>
</comment>
<dbReference type="GO" id="GO:0070522">
    <property type="term" value="C:ERCC4-ERCC1 complex"/>
    <property type="evidence" value="ECO:0007669"/>
    <property type="project" value="TreeGrafter"/>
</dbReference>
<comment type="similarity">
    <text evidence="2">Belongs to the ERCC1/RAD10/SWI10 family.</text>
</comment>
<evidence type="ECO:0000256" key="6">
    <source>
        <dbReference type="ARBA" id="ARBA00023242"/>
    </source>
</evidence>
<dbReference type="OrthoDB" id="10262814at2759"/>
<dbReference type="Pfam" id="PF03834">
    <property type="entry name" value="Rad10"/>
    <property type="match status" value="1"/>
</dbReference>